<keyword evidence="1" id="KW-1133">Transmembrane helix</keyword>
<comment type="caution">
    <text evidence="2">The sequence shown here is derived from an EMBL/GenBank/DDBJ whole genome shotgun (WGS) entry which is preliminary data.</text>
</comment>
<organism evidence="2 3">
    <name type="scientific">Botryotinia narcissicola</name>
    <dbReference type="NCBI Taxonomy" id="278944"/>
    <lineage>
        <taxon>Eukaryota</taxon>
        <taxon>Fungi</taxon>
        <taxon>Dikarya</taxon>
        <taxon>Ascomycota</taxon>
        <taxon>Pezizomycotina</taxon>
        <taxon>Leotiomycetes</taxon>
        <taxon>Helotiales</taxon>
        <taxon>Sclerotiniaceae</taxon>
        <taxon>Botryotinia</taxon>
    </lineage>
</organism>
<dbReference type="EMBL" id="PQXJ01000233">
    <property type="protein sequence ID" value="TGO55977.1"/>
    <property type="molecule type" value="Genomic_DNA"/>
</dbReference>
<feature type="transmembrane region" description="Helical" evidence="1">
    <location>
        <begin position="126"/>
        <end position="152"/>
    </location>
</feature>
<name>A0A4Z1IH59_9HELO</name>
<dbReference type="STRING" id="278944.A0A4Z1IH59"/>
<proteinExistence type="predicted"/>
<feature type="transmembrane region" description="Helical" evidence="1">
    <location>
        <begin position="318"/>
        <end position="344"/>
    </location>
</feature>
<dbReference type="Proteomes" id="UP000297452">
    <property type="component" value="Unassembled WGS sequence"/>
</dbReference>
<keyword evidence="3" id="KW-1185">Reference proteome</keyword>
<dbReference type="AlphaFoldDB" id="A0A4Z1IH59"/>
<feature type="transmembrane region" description="Helical" evidence="1">
    <location>
        <begin position="236"/>
        <end position="256"/>
    </location>
</feature>
<keyword evidence="1" id="KW-0812">Transmembrane</keyword>
<evidence type="ECO:0000256" key="1">
    <source>
        <dbReference type="SAM" id="Phobius"/>
    </source>
</evidence>
<dbReference type="OrthoDB" id="72269at2759"/>
<accession>A0A4Z1IH59</accession>
<evidence type="ECO:0000313" key="2">
    <source>
        <dbReference type="EMBL" id="TGO55977.1"/>
    </source>
</evidence>
<feature type="transmembrane region" description="Helical" evidence="1">
    <location>
        <begin position="292"/>
        <end position="312"/>
    </location>
</feature>
<protein>
    <submittedName>
        <fullName evidence="2">Uncharacterized protein</fullName>
    </submittedName>
</protein>
<feature type="transmembrane region" description="Helical" evidence="1">
    <location>
        <begin position="173"/>
        <end position="193"/>
    </location>
</feature>
<feature type="transmembrane region" description="Helical" evidence="1">
    <location>
        <begin position="205"/>
        <end position="224"/>
    </location>
</feature>
<sequence length="362" mass="40386">MVPNNIRVIKAIVAVTLLSISGWTAMTMDLKEIVAQQQPFIESGIIEWTSGSVPIIDHFFPIEIFNRIWRGTMATFSPSTLGYDEVALWQIFSFLIDLGPLYTIFLLESFRPANTLSPAYFNSSPTIFTCLAQFSGIGIVAPFFLFLCLVFGPGAHDLAKFPPSSRTVRHNDIWTLLSVVLLLHTVEVFVMFLATDLTTRHYWTWAWQASPLWIGIAVTVSSSITKDRISGAGSFASLRSLLVILGAISTAFWLFTLTSSPFPIATVFLPRVEVQSDFVFHTRKALQADEVGTILAAFLWLIFSFYNLHIAGLLDDKWLLYSITLPVATIFAGPGTALIIGWYLKEITLKANSIPKISYRRS</sequence>
<evidence type="ECO:0000313" key="3">
    <source>
        <dbReference type="Proteomes" id="UP000297452"/>
    </source>
</evidence>
<feature type="transmembrane region" description="Helical" evidence="1">
    <location>
        <begin position="86"/>
        <end position="106"/>
    </location>
</feature>
<gene>
    <name evidence="2" type="ORF">BOTNAR_0233g00080</name>
</gene>
<feature type="transmembrane region" description="Helical" evidence="1">
    <location>
        <begin position="6"/>
        <end position="26"/>
    </location>
</feature>
<keyword evidence="1" id="KW-0472">Membrane</keyword>
<reference evidence="2 3" key="1">
    <citation type="submission" date="2017-12" db="EMBL/GenBank/DDBJ databases">
        <title>Comparative genomics of Botrytis spp.</title>
        <authorList>
            <person name="Valero-Jimenez C.A."/>
            <person name="Tapia P."/>
            <person name="Veloso J."/>
            <person name="Silva-Moreno E."/>
            <person name="Staats M."/>
            <person name="Valdes J.H."/>
            <person name="Van Kan J.A.L."/>
        </authorList>
    </citation>
    <scope>NUCLEOTIDE SEQUENCE [LARGE SCALE GENOMIC DNA]</scope>
    <source>
        <strain evidence="2 3">MUCL2120</strain>
    </source>
</reference>